<dbReference type="InterPro" id="IPR012337">
    <property type="entry name" value="RNaseH-like_sf"/>
</dbReference>
<dbReference type="Proteomes" id="UP000313948">
    <property type="component" value="Chromosome"/>
</dbReference>
<name>A0ABX5VN02_9MICO</name>
<dbReference type="PANTHER" id="PTHR46889">
    <property type="entry name" value="TRANSPOSASE INSF FOR INSERTION SEQUENCE IS3B-RELATED"/>
    <property type="match status" value="1"/>
</dbReference>
<feature type="region of interest" description="Disordered" evidence="1">
    <location>
        <begin position="89"/>
        <end position="125"/>
    </location>
</feature>
<dbReference type="PANTHER" id="PTHR46889:SF4">
    <property type="entry name" value="TRANSPOSASE INSO FOR INSERTION SEQUENCE ELEMENT IS911B-RELATED"/>
    <property type="match status" value="1"/>
</dbReference>
<evidence type="ECO:0000259" key="2">
    <source>
        <dbReference type="PROSITE" id="PS50994"/>
    </source>
</evidence>
<dbReference type="InterPro" id="IPR050900">
    <property type="entry name" value="Transposase_IS3/IS150/IS904"/>
</dbReference>
<dbReference type="EMBL" id="CP040899">
    <property type="protein sequence ID" value="QDB79605.1"/>
    <property type="molecule type" value="Genomic_DNA"/>
</dbReference>
<protein>
    <submittedName>
        <fullName evidence="3">Transposase</fullName>
    </submittedName>
</protein>
<reference evidence="3 4" key="1">
    <citation type="submission" date="2019-05" db="EMBL/GenBank/DDBJ databases">
        <title>Georgenia *** sp. nov., and Georgenia *** sp. nov., isolated from the intestinal contents of plateau pika (Ochotona curzoniae) in the Qinghai-Tibet plateau of China.</title>
        <authorList>
            <person name="Tian Z."/>
        </authorList>
    </citation>
    <scope>NUCLEOTIDE SEQUENCE [LARGE SCALE GENOMIC DNA]</scope>
    <source>
        <strain evidence="3 4">Z294</strain>
    </source>
</reference>
<dbReference type="PROSITE" id="PS50994">
    <property type="entry name" value="INTEGRASE"/>
    <property type="match status" value="1"/>
</dbReference>
<gene>
    <name evidence="3" type="ORF">FE251_09645</name>
</gene>
<accession>A0ABX5VN02</accession>
<evidence type="ECO:0000313" key="3">
    <source>
        <dbReference type="EMBL" id="QDB79605.1"/>
    </source>
</evidence>
<dbReference type="InterPro" id="IPR036397">
    <property type="entry name" value="RNaseH_sf"/>
</dbReference>
<dbReference type="SUPFAM" id="SSF53098">
    <property type="entry name" value="Ribonuclease H-like"/>
    <property type="match status" value="1"/>
</dbReference>
<dbReference type="Gene3D" id="3.30.420.10">
    <property type="entry name" value="Ribonuclease H-like superfamily/Ribonuclease H"/>
    <property type="match status" value="1"/>
</dbReference>
<organism evidence="3 4">
    <name type="scientific">Georgenia wutianyii</name>
    <dbReference type="NCBI Taxonomy" id="2585135"/>
    <lineage>
        <taxon>Bacteria</taxon>
        <taxon>Bacillati</taxon>
        <taxon>Actinomycetota</taxon>
        <taxon>Actinomycetes</taxon>
        <taxon>Micrococcales</taxon>
        <taxon>Bogoriellaceae</taxon>
        <taxon>Georgenia</taxon>
    </lineage>
</organism>
<dbReference type="Pfam" id="PF13683">
    <property type="entry name" value="rve_3"/>
    <property type="match status" value="1"/>
</dbReference>
<evidence type="ECO:0000256" key="1">
    <source>
        <dbReference type="SAM" id="MobiDB-lite"/>
    </source>
</evidence>
<proteinExistence type="predicted"/>
<dbReference type="InterPro" id="IPR001584">
    <property type="entry name" value="Integrase_cat-core"/>
</dbReference>
<sequence length="125" mass="13868">MHSDAGSQDTSVRFTEHLALEGIKPSVASVGYAYDNALMECVIGLFKTECVRTVVFHSGPFETIAEVEFATAGWVEWYNDARLHSGFGDLTPTEYEQAQSAAPGREPQPVRERQRTWDGLGFPSR</sequence>
<evidence type="ECO:0000313" key="4">
    <source>
        <dbReference type="Proteomes" id="UP000313948"/>
    </source>
</evidence>
<keyword evidence="4" id="KW-1185">Reference proteome</keyword>
<feature type="domain" description="Integrase catalytic" evidence="2">
    <location>
        <begin position="1"/>
        <end position="100"/>
    </location>
</feature>